<protein>
    <recommendedName>
        <fullName evidence="3">WD40 repeat domain-containing protein</fullName>
    </recommendedName>
</protein>
<keyword evidence="2" id="KW-1185">Reference proteome</keyword>
<dbReference type="SUPFAM" id="SSF50978">
    <property type="entry name" value="WD40 repeat-like"/>
    <property type="match status" value="1"/>
</dbReference>
<dbReference type="Proteomes" id="UP000321926">
    <property type="component" value="Unassembled WGS sequence"/>
</dbReference>
<name>A0A5C8K8G6_9BACT</name>
<dbReference type="InterPro" id="IPR015943">
    <property type="entry name" value="WD40/YVTN_repeat-like_dom_sf"/>
</dbReference>
<dbReference type="OrthoDB" id="893756at2"/>
<dbReference type="EMBL" id="VRTY01000032">
    <property type="protein sequence ID" value="TXK46795.1"/>
    <property type="molecule type" value="Genomic_DNA"/>
</dbReference>
<proteinExistence type="predicted"/>
<dbReference type="AlphaFoldDB" id="A0A5C8K8G6"/>
<sequence length="522" mass="60212">MNRTTLTKILSNSTFADTTIPYRTFVDEDKRLIAVANSFSTQWSGRNISIWSTSILLYDLDTLELKNFVDNLDYPVNDLSFHPKEKNIALGIGRYDGGAYYEGELLLWNYETNELNSILADNREVIKCSFSPNGDKLSFTLNPTDDLDCPDYTDKQYDLDFPILTKIKLDNLSPVLVNDHIDNFNIEDYNNRLSNADRVLTDISNQKKQVYKNRNLIWDIVFISKNEIALARNNATVEIWNIDTGTVREIKLFNNGDCVELFFNSSNNSLLVNLWSRDFQSENTNELFSIDLSNLEFQEVINCSHIISKSKNNYFLARQVDHSEKTKKDFILNPSYKVVFEKRIGHYDLFNHYLRIDNSELLYYLVGNPKEQYQNKTLCSINPGTFEIKEVWQLEKQPNHFNDLNGIKINDYIIISGKVYSSNRNPYDTQELFCIDLVTKKEKWLKTVGSQVCSFAILDNNSTLVLALTNGQIELIESENGKTIEVINRSKNQSFARPLSLATFDNKIAVGLTNGQIEIYER</sequence>
<dbReference type="InterPro" id="IPR036322">
    <property type="entry name" value="WD40_repeat_dom_sf"/>
</dbReference>
<accession>A0A5C8K8G6</accession>
<reference evidence="1 2" key="1">
    <citation type="submission" date="2019-08" db="EMBL/GenBank/DDBJ databases">
        <authorList>
            <person name="Shi S."/>
        </authorList>
    </citation>
    <scope>NUCLEOTIDE SEQUENCE [LARGE SCALE GENOMIC DNA]</scope>
    <source>
        <strain evidence="1 2">GY10130</strain>
    </source>
</reference>
<dbReference type="SUPFAM" id="SSF82171">
    <property type="entry name" value="DPP6 N-terminal domain-like"/>
    <property type="match status" value="1"/>
</dbReference>
<dbReference type="RefSeq" id="WP_147921650.1">
    <property type="nucleotide sequence ID" value="NZ_VRTY01000032.1"/>
</dbReference>
<gene>
    <name evidence="1" type="ORF">FVR03_10220</name>
</gene>
<evidence type="ECO:0000313" key="1">
    <source>
        <dbReference type="EMBL" id="TXK46795.1"/>
    </source>
</evidence>
<evidence type="ECO:0000313" key="2">
    <source>
        <dbReference type="Proteomes" id="UP000321926"/>
    </source>
</evidence>
<comment type="caution">
    <text evidence="1">The sequence shown here is derived from an EMBL/GenBank/DDBJ whole genome shotgun (WGS) entry which is preliminary data.</text>
</comment>
<organism evidence="1 2">
    <name type="scientific">Pontibacter qinzhouensis</name>
    <dbReference type="NCBI Taxonomy" id="2603253"/>
    <lineage>
        <taxon>Bacteria</taxon>
        <taxon>Pseudomonadati</taxon>
        <taxon>Bacteroidota</taxon>
        <taxon>Cytophagia</taxon>
        <taxon>Cytophagales</taxon>
        <taxon>Hymenobacteraceae</taxon>
        <taxon>Pontibacter</taxon>
    </lineage>
</organism>
<evidence type="ECO:0008006" key="3">
    <source>
        <dbReference type="Google" id="ProtNLM"/>
    </source>
</evidence>
<dbReference type="Gene3D" id="2.130.10.10">
    <property type="entry name" value="YVTN repeat-like/Quinoprotein amine dehydrogenase"/>
    <property type="match status" value="2"/>
</dbReference>